<dbReference type="OrthoDB" id="189258at2"/>
<evidence type="ECO:0000259" key="5">
    <source>
        <dbReference type="PROSITE" id="PS50850"/>
    </source>
</evidence>
<proteinExistence type="predicted"/>
<comment type="caution">
    <text evidence="6">The sequence shown here is derived from an EMBL/GenBank/DDBJ whole genome shotgun (WGS) entry which is preliminary data.</text>
</comment>
<dbReference type="PANTHER" id="PTHR23520">
    <property type="entry name" value="TRANSPORTER, PUTATIVE (AFU_ORTHOLOGUE AFUA_3G04000)-RELATED"/>
    <property type="match status" value="1"/>
</dbReference>
<dbReference type="STRING" id="320771.Cflav_PD0542"/>
<protein>
    <submittedName>
        <fullName evidence="6">Major facilitator superfamily MFS_1</fullName>
    </submittedName>
</protein>
<dbReference type="PROSITE" id="PS50850">
    <property type="entry name" value="MFS"/>
    <property type="match status" value="1"/>
</dbReference>
<evidence type="ECO:0000256" key="1">
    <source>
        <dbReference type="ARBA" id="ARBA00022692"/>
    </source>
</evidence>
<keyword evidence="2 4" id="KW-1133">Transmembrane helix</keyword>
<feature type="transmembrane region" description="Helical" evidence="4">
    <location>
        <begin position="233"/>
        <end position="256"/>
    </location>
</feature>
<feature type="transmembrane region" description="Helical" evidence="4">
    <location>
        <begin position="49"/>
        <end position="67"/>
    </location>
</feature>
<name>B9XRL4_PEDPL</name>
<feature type="domain" description="Major facilitator superfamily (MFS) profile" evidence="5">
    <location>
        <begin position="13"/>
        <end position="410"/>
    </location>
</feature>
<gene>
    <name evidence="6" type="ORF">Cflav_PD0542</name>
</gene>
<keyword evidence="7" id="KW-1185">Reference proteome</keyword>
<evidence type="ECO:0000256" key="2">
    <source>
        <dbReference type="ARBA" id="ARBA00022989"/>
    </source>
</evidence>
<dbReference type="InterPro" id="IPR036259">
    <property type="entry name" value="MFS_trans_sf"/>
</dbReference>
<dbReference type="EMBL" id="ABOX02000065">
    <property type="protein sequence ID" value="EEF57533.1"/>
    <property type="molecule type" value="Genomic_DNA"/>
</dbReference>
<evidence type="ECO:0000313" key="7">
    <source>
        <dbReference type="Proteomes" id="UP000003688"/>
    </source>
</evidence>
<dbReference type="SUPFAM" id="SSF103473">
    <property type="entry name" value="MFS general substrate transporter"/>
    <property type="match status" value="1"/>
</dbReference>
<accession>B9XRL4</accession>
<feature type="transmembrane region" description="Helical" evidence="4">
    <location>
        <begin position="177"/>
        <end position="198"/>
    </location>
</feature>
<dbReference type="Pfam" id="PF07690">
    <property type="entry name" value="MFS_1"/>
    <property type="match status" value="1"/>
</dbReference>
<dbReference type="RefSeq" id="WP_007418447.1">
    <property type="nucleotide sequence ID" value="NZ_ABOX02000065.1"/>
</dbReference>
<feature type="transmembrane region" description="Helical" evidence="4">
    <location>
        <begin position="79"/>
        <end position="96"/>
    </location>
</feature>
<keyword evidence="3 4" id="KW-0472">Membrane</keyword>
<feature type="transmembrane region" description="Helical" evidence="4">
    <location>
        <begin position="373"/>
        <end position="398"/>
    </location>
</feature>
<reference evidence="6 7" key="1">
    <citation type="journal article" date="2011" name="J. Bacteriol.">
        <title>Genome sequence of 'Pedosphaera parvula' Ellin514, an aerobic Verrucomicrobial isolate from pasture soil.</title>
        <authorList>
            <person name="Kant R."/>
            <person name="van Passel M.W."/>
            <person name="Sangwan P."/>
            <person name="Palva A."/>
            <person name="Lucas S."/>
            <person name="Copeland A."/>
            <person name="Lapidus A."/>
            <person name="Glavina Del Rio T."/>
            <person name="Dalin E."/>
            <person name="Tice H."/>
            <person name="Bruce D."/>
            <person name="Goodwin L."/>
            <person name="Pitluck S."/>
            <person name="Chertkov O."/>
            <person name="Larimer F.W."/>
            <person name="Land M.L."/>
            <person name="Hauser L."/>
            <person name="Brettin T.S."/>
            <person name="Detter J.C."/>
            <person name="Han S."/>
            <person name="de Vos W.M."/>
            <person name="Janssen P.H."/>
            <person name="Smidt H."/>
        </authorList>
    </citation>
    <scope>NUCLEOTIDE SEQUENCE [LARGE SCALE GENOMIC DNA]</scope>
    <source>
        <strain evidence="6 7">Ellin514</strain>
    </source>
</reference>
<dbReference type="GO" id="GO:0022857">
    <property type="term" value="F:transmembrane transporter activity"/>
    <property type="evidence" value="ECO:0007669"/>
    <property type="project" value="InterPro"/>
</dbReference>
<dbReference type="AlphaFoldDB" id="B9XRL4"/>
<dbReference type="InterPro" id="IPR011701">
    <property type="entry name" value="MFS"/>
</dbReference>
<feature type="transmembrane region" description="Helical" evidence="4">
    <location>
        <begin position="102"/>
        <end position="123"/>
    </location>
</feature>
<organism evidence="6 7">
    <name type="scientific">Pedosphaera parvula (strain Ellin514)</name>
    <dbReference type="NCBI Taxonomy" id="320771"/>
    <lineage>
        <taxon>Bacteria</taxon>
        <taxon>Pseudomonadati</taxon>
        <taxon>Verrucomicrobiota</taxon>
        <taxon>Pedosphaerae</taxon>
        <taxon>Pedosphaerales</taxon>
        <taxon>Pedosphaeraceae</taxon>
        <taxon>Pedosphaera</taxon>
    </lineage>
</organism>
<evidence type="ECO:0000313" key="6">
    <source>
        <dbReference type="EMBL" id="EEF57533.1"/>
    </source>
</evidence>
<evidence type="ECO:0000256" key="3">
    <source>
        <dbReference type="ARBA" id="ARBA00023136"/>
    </source>
</evidence>
<feature type="transmembrane region" description="Helical" evidence="4">
    <location>
        <begin position="307"/>
        <end position="331"/>
    </location>
</feature>
<feature type="transmembrane region" description="Helical" evidence="4">
    <location>
        <begin position="144"/>
        <end position="165"/>
    </location>
</feature>
<sequence length="420" mass="44959">MFLIKGWQALTPDARILFLTRILRMFAYGLISVVLVLYLSELGLSTKKIGVLLTLTLLGDTLVSLWMTTSADRLGRRKMLLTGAALMIFAGVTFALTHNFIVLLVAAIIGVISPSGNEVGPFLSIEQAALSHIIPGRKRLQIFAWYNLVGSFAVALGALTGGILAQRLHAVGFTMLAGYRATVVGYAFMGLLLALLFLSLSDSVEIKNSADDHQLSTRTFLGLHRSHKIILKLSALFALDAFAGGFVMQSLLAYWFHVKFGLAAGFLGAILFGANILAGISALSAAKLASRIGLINTMVFTHLPSNILLILVPLMPNVQLAVAVLFLRFAISQMDVPARQAYTISVVHPNERSAAGGITGIARTIGVGLSPIIAAPLIASTSLLSLPFFVAGGLKILYDLLLYRSFKTVTPPDEHSSSPK</sequence>
<feature type="transmembrane region" description="Helical" evidence="4">
    <location>
        <begin position="262"/>
        <end position="286"/>
    </location>
</feature>
<evidence type="ECO:0000256" key="4">
    <source>
        <dbReference type="SAM" id="Phobius"/>
    </source>
</evidence>
<dbReference type="InterPro" id="IPR020846">
    <property type="entry name" value="MFS_dom"/>
</dbReference>
<dbReference type="Proteomes" id="UP000003688">
    <property type="component" value="Unassembled WGS sequence"/>
</dbReference>
<dbReference type="PANTHER" id="PTHR23520:SF5">
    <property type="entry name" value="TRANSPORTER, PUTATIVE (AFU_ORTHOLOGUE AFUA_3G04000)-RELATED"/>
    <property type="match status" value="1"/>
</dbReference>
<keyword evidence="1 4" id="KW-0812">Transmembrane</keyword>
<feature type="transmembrane region" description="Helical" evidence="4">
    <location>
        <begin position="25"/>
        <end position="43"/>
    </location>
</feature>
<dbReference type="Gene3D" id="1.20.1250.20">
    <property type="entry name" value="MFS general substrate transporter like domains"/>
    <property type="match status" value="1"/>
</dbReference>